<dbReference type="EC" id="3.4.-.-" evidence="14"/>
<evidence type="ECO:0000313" key="18">
    <source>
        <dbReference type="EMBL" id="PSN68394.1"/>
    </source>
</evidence>
<evidence type="ECO:0000256" key="15">
    <source>
        <dbReference type="SAM" id="MobiDB-lite"/>
    </source>
</evidence>
<dbReference type="FunFam" id="3.40.630.10:FF:000054">
    <property type="entry name" value="Peptide hydrolase"/>
    <property type="match status" value="1"/>
</dbReference>
<keyword evidence="19" id="KW-1185">Reference proteome</keyword>
<keyword evidence="7 14" id="KW-0645">Protease</keyword>
<gene>
    <name evidence="18" type="ORF">BS50DRAFT_573300</name>
</gene>
<dbReference type="InterPro" id="IPR007484">
    <property type="entry name" value="Peptidase_M28"/>
</dbReference>
<evidence type="ECO:0000259" key="17">
    <source>
        <dbReference type="Pfam" id="PF04389"/>
    </source>
</evidence>
<protein>
    <recommendedName>
        <fullName evidence="14">Peptide hydrolase</fullName>
        <ecNumber evidence="14">3.4.-.-</ecNumber>
    </recommendedName>
</protein>
<evidence type="ECO:0000256" key="4">
    <source>
        <dbReference type="ARBA" id="ARBA00011245"/>
    </source>
</evidence>
<keyword evidence="11 14" id="KW-0862">Zinc</keyword>
<accession>A0A2T2NSN4</accession>
<feature type="region of interest" description="Disordered" evidence="15">
    <location>
        <begin position="481"/>
        <end position="509"/>
    </location>
</feature>
<evidence type="ECO:0000256" key="2">
    <source>
        <dbReference type="ARBA" id="ARBA00004613"/>
    </source>
</evidence>
<dbReference type="PANTHER" id="PTHR12147">
    <property type="entry name" value="METALLOPEPTIDASE M28 FAMILY MEMBER"/>
    <property type="match status" value="1"/>
</dbReference>
<evidence type="ECO:0000259" key="16">
    <source>
        <dbReference type="Pfam" id="PF02225"/>
    </source>
</evidence>
<name>A0A2T2NSN4_CORCC</name>
<evidence type="ECO:0000256" key="9">
    <source>
        <dbReference type="ARBA" id="ARBA00022729"/>
    </source>
</evidence>
<dbReference type="Gene3D" id="3.40.630.10">
    <property type="entry name" value="Zn peptidases"/>
    <property type="match status" value="1"/>
</dbReference>
<dbReference type="Pfam" id="PF02225">
    <property type="entry name" value="PA"/>
    <property type="match status" value="1"/>
</dbReference>
<dbReference type="PANTHER" id="PTHR12147:SF57">
    <property type="entry name" value="PEPTIDE HYDROLASE"/>
    <property type="match status" value="1"/>
</dbReference>
<dbReference type="OrthoDB" id="10013407at2759"/>
<evidence type="ECO:0000256" key="10">
    <source>
        <dbReference type="ARBA" id="ARBA00022801"/>
    </source>
</evidence>
<keyword evidence="12" id="KW-0482">Metalloprotease</keyword>
<feature type="domain" description="Peptidase M28" evidence="17">
    <location>
        <begin position="252"/>
        <end position="466"/>
    </location>
</feature>
<dbReference type="GO" id="GO:0004177">
    <property type="term" value="F:aminopeptidase activity"/>
    <property type="evidence" value="ECO:0007669"/>
    <property type="project" value="UniProtKB-KW"/>
</dbReference>
<dbReference type="Pfam" id="PF04389">
    <property type="entry name" value="Peptidase_M28"/>
    <property type="match status" value="1"/>
</dbReference>
<dbReference type="InterPro" id="IPR046450">
    <property type="entry name" value="PA_dom_sf"/>
</dbReference>
<evidence type="ECO:0000256" key="1">
    <source>
        <dbReference type="ARBA" id="ARBA00001947"/>
    </source>
</evidence>
<keyword evidence="10 14" id="KW-0378">Hydrolase</keyword>
<comment type="similarity">
    <text evidence="3">Belongs to the peptidase M28 family. M28A subfamily.</text>
</comment>
<evidence type="ECO:0000256" key="6">
    <source>
        <dbReference type="ARBA" id="ARBA00022525"/>
    </source>
</evidence>
<dbReference type="STRING" id="1448308.A0A2T2NSN4"/>
<evidence type="ECO:0000256" key="7">
    <source>
        <dbReference type="ARBA" id="ARBA00022670"/>
    </source>
</evidence>
<keyword evidence="5" id="KW-0031">Aminopeptidase</keyword>
<evidence type="ECO:0000256" key="11">
    <source>
        <dbReference type="ARBA" id="ARBA00022833"/>
    </source>
</evidence>
<dbReference type="GO" id="GO:0046872">
    <property type="term" value="F:metal ion binding"/>
    <property type="evidence" value="ECO:0007669"/>
    <property type="project" value="UniProtKB-KW"/>
</dbReference>
<keyword evidence="9 14" id="KW-0732">Signal</keyword>
<dbReference type="InterPro" id="IPR041756">
    <property type="entry name" value="M28_SGAP-like"/>
</dbReference>
<evidence type="ECO:0000313" key="19">
    <source>
        <dbReference type="Proteomes" id="UP000240883"/>
    </source>
</evidence>
<dbReference type="GO" id="GO:0008235">
    <property type="term" value="F:metalloexopeptidase activity"/>
    <property type="evidence" value="ECO:0007669"/>
    <property type="project" value="InterPro"/>
</dbReference>
<reference evidence="18 19" key="1">
    <citation type="journal article" date="2018" name="Front. Microbiol.">
        <title>Genome-Wide Analysis of Corynespora cassiicola Leaf Fall Disease Putative Effectors.</title>
        <authorList>
            <person name="Lopez D."/>
            <person name="Ribeiro S."/>
            <person name="Label P."/>
            <person name="Fumanal B."/>
            <person name="Venisse J.S."/>
            <person name="Kohler A."/>
            <person name="de Oliveira R.R."/>
            <person name="Labutti K."/>
            <person name="Lipzen A."/>
            <person name="Lail K."/>
            <person name="Bauer D."/>
            <person name="Ohm R.A."/>
            <person name="Barry K.W."/>
            <person name="Spatafora J."/>
            <person name="Grigoriev I.V."/>
            <person name="Martin F.M."/>
            <person name="Pujade-Renaud V."/>
        </authorList>
    </citation>
    <scope>NUCLEOTIDE SEQUENCE [LARGE SCALE GENOMIC DNA]</scope>
    <source>
        <strain evidence="18 19">Philippines</strain>
    </source>
</reference>
<dbReference type="InterPro" id="IPR045175">
    <property type="entry name" value="M28_fam"/>
</dbReference>
<dbReference type="GO" id="GO:0006508">
    <property type="term" value="P:proteolysis"/>
    <property type="evidence" value="ECO:0007669"/>
    <property type="project" value="UniProtKB-KW"/>
</dbReference>
<dbReference type="SUPFAM" id="SSF52025">
    <property type="entry name" value="PA domain"/>
    <property type="match status" value="1"/>
</dbReference>
<evidence type="ECO:0000256" key="8">
    <source>
        <dbReference type="ARBA" id="ARBA00022723"/>
    </source>
</evidence>
<keyword evidence="6" id="KW-0964">Secreted</keyword>
<dbReference type="Proteomes" id="UP000240883">
    <property type="component" value="Unassembled WGS sequence"/>
</dbReference>
<feature type="domain" description="PA" evidence="16">
    <location>
        <begin position="136"/>
        <end position="224"/>
    </location>
</feature>
<dbReference type="GO" id="GO:0005576">
    <property type="term" value="C:extracellular region"/>
    <property type="evidence" value="ECO:0007669"/>
    <property type="project" value="UniProtKB-SubCell"/>
</dbReference>
<organism evidence="18 19">
    <name type="scientific">Corynespora cassiicola Philippines</name>
    <dbReference type="NCBI Taxonomy" id="1448308"/>
    <lineage>
        <taxon>Eukaryota</taxon>
        <taxon>Fungi</taxon>
        <taxon>Dikarya</taxon>
        <taxon>Ascomycota</taxon>
        <taxon>Pezizomycotina</taxon>
        <taxon>Dothideomycetes</taxon>
        <taxon>Pleosporomycetidae</taxon>
        <taxon>Pleosporales</taxon>
        <taxon>Corynesporascaceae</taxon>
        <taxon>Corynespora</taxon>
    </lineage>
</organism>
<comment type="cofactor">
    <cofactor evidence="1">
        <name>Zn(2+)</name>
        <dbReference type="ChEBI" id="CHEBI:29105"/>
    </cofactor>
</comment>
<keyword evidence="13" id="KW-0325">Glycoprotein</keyword>
<dbReference type="InterPro" id="IPR003137">
    <property type="entry name" value="PA_domain"/>
</dbReference>
<dbReference type="CDD" id="cd03876">
    <property type="entry name" value="M28_SGAP_like"/>
    <property type="match status" value="1"/>
</dbReference>
<keyword evidence="8 14" id="KW-0479">Metal-binding</keyword>
<feature type="compositionally biased region" description="Basic residues" evidence="15">
    <location>
        <begin position="482"/>
        <end position="509"/>
    </location>
</feature>
<proteinExistence type="inferred from homology"/>
<dbReference type="AlphaFoldDB" id="A0A2T2NSN4"/>
<evidence type="ECO:0000256" key="5">
    <source>
        <dbReference type="ARBA" id="ARBA00022438"/>
    </source>
</evidence>
<evidence type="ECO:0000256" key="14">
    <source>
        <dbReference type="RuleBase" id="RU361240"/>
    </source>
</evidence>
<feature type="signal peptide" evidence="14">
    <location>
        <begin position="1"/>
        <end position="16"/>
    </location>
</feature>
<evidence type="ECO:0000256" key="13">
    <source>
        <dbReference type="ARBA" id="ARBA00023180"/>
    </source>
</evidence>
<dbReference type="EMBL" id="KZ678134">
    <property type="protein sequence ID" value="PSN68394.1"/>
    <property type="molecule type" value="Genomic_DNA"/>
</dbReference>
<evidence type="ECO:0000256" key="12">
    <source>
        <dbReference type="ARBA" id="ARBA00023049"/>
    </source>
</evidence>
<evidence type="ECO:0000256" key="3">
    <source>
        <dbReference type="ARBA" id="ARBA00005957"/>
    </source>
</evidence>
<comment type="subunit">
    <text evidence="4">Monomer.</text>
</comment>
<dbReference type="Gene3D" id="3.50.30.30">
    <property type="match status" value="1"/>
</dbReference>
<dbReference type="CDD" id="cd02130">
    <property type="entry name" value="PA_ScAPY_like"/>
    <property type="match status" value="1"/>
</dbReference>
<dbReference type="SUPFAM" id="SSF53187">
    <property type="entry name" value="Zn-dependent exopeptidases"/>
    <property type="match status" value="1"/>
</dbReference>
<comment type="subcellular location">
    <subcellularLocation>
        <location evidence="2">Secreted</location>
    </subcellularLocation>
</comment>
<feature type="chain" id="PRO_5015372060" description="Peptide hydrolase" evidence="14">
    <location>
        <begin position="17"/>
        <end position="509"/>
    </location>
</feature>
<sequence length="509" mass="53345">MKAALILGALALAASAAEVHPRQYGHGNSTKVCGKKPLVNSKKLQRSISADALLAGSQALEDIAYATPARNRVMGSAGHNETVKYLVQELEALGGYYKIELQEFWNWVQISADFNLTVDGESVDAGVFDFSASGNVTAPIVVVDNLGCEPSDYPAGVEGNVALVSRGTCEFGLKSALAGNAGAVGALIYDNQAGRPLAGTLGTPGRPEGDYIPTLGLSQEQGLAFVDAITGGATVTANLDVITDIGNFSTNNVIATTNCGNQNTTLVVGAHTDSVAAGPGINDDGSGTIGILEVAKQLAKYRVNNAVTFGFWSGEEIDLLGSTLFVESASPEKQASIRAYLNFDMIASPNYIHAIYDGDGSAFNETGPTGSAEIESFFEDYFSSVGQNYTATAFDGRSDYYAFIEAGIPAGGTFTGAEEIKTEEEAEQFGGTAGESLDPNYHQAGDDVENLSMDAFVLHTKAIAAAVSKYATSFDSLPPRTVGRRSVPKKRGQSAHKHATKLCGKHKTM</sequence>